<gene>
    <name evidence="1" type="ORF">CLIB1444_08S04412</name>
</gene>
<proteinExistence type="predicted"/>
<organism evidence="1 2">
    <name type="scientific">[Candida] jaroonii</name>
    <dbReference type="NCBI Taxonomy" id="467808"/>
    <lineage>
        <taxon>Eukaryota</taxon>
        <taxon>Fungi</taxon>
        <taxon>Dikarya</taxon>
        <taxon>Ascomycota</taxon>
        <taxon>Saccharomycotina</taxon>
        <taxon>Pichiomycetes</taxon>
        <taxon>Debaryomycetaceae</taxon>
        <taxon>Yamadazyma</taxon>
    </lineage>
</organism>
<name>A0ACA9YBG7_9ASCO</name>
<comment type="caution">
    <text evidence="1">The sequence shown here is derived from an EMBL/GenBank/DDBJ whole genome shotgun (WGS) entry which is preliminary data.</text>
</comment>
<evidence type="ECO:0000313" key="2">
    <source>
        <dbReference type="Proteomes" id="UP001152531"/>
    </source>
</evidence>
<dbReference type="Proteomes" id="UP001152531">
    <property type="component" value="Unassembled WGS sequence"/>
</dbReference>
<dbReference type="EMBL" id="CALSDN010000008">
    <property type="protein sequence ID" value="CAH6722213.1"/>
    <property type="molecule type" value="Genomic_DNA"/>
</dbReference>
<evidence type="ECO:0000313" key="1">
    <source>
        <dbReference type="EMBL" id="CAH6722213.1"/>
    </source>
</evidence>
<reference evidence="1" key="1">
    <citation type="submission" date="2022-06" db="EMBL/GenBank/DDBJ databases">
        <authorList>
            <person name="Legras J.-L."/>
            <person name="Devillers H."/>
            <person name="Grondin C."/>
        </authorList>
    </citation>
    <scope>NUCLEOTIDE SEQUENCE</scope>
    <source>
        <strain evidence="1">CLIB 1444</strain>
    </source>
</reference>
<keyword evidence="2" id="KW-1185">Reference proteome</keyword>
<protein>
    <submittedName>
        <fullName evidence="1">Uncharacterized protein</fullName>
    </submittedName>
</protein>
<sequence length="334" mass="38205">MAGEFTTTQSAKYIANSKVKSSVFDRPGTALHRVVEKVVGFTGLFPASPNKDLDDEEYVTVSERSGGFEISKKIIPIIKKLQVRTGEKASVEDNLEFSFKKWGTKVSYEFNQRLLEEFGNMFAFQSKSSSLINARLEDLFHNLNLLQEKEKQISKLVKTIVSQRETVTKVIASSGPMSSTSEAEREKLEVHIWNESIYVRQYERAISGGLKESIYDCLQTLQSIGISLENESRTSLEMLKKLELEFLEQSPQKLRDSPLDVVKNEDSKKKSKVDIIKDFEMKNENIPRRKHRHFPGTPCPECDSQHKHPYDVSQATRIVPDLNLGDYQPNESWY</sequence>
<accession>A0ACA9YBG7</accession>